<dbReference type="InterPro" id="IPR001126">
    <property type="entry name" value="UmuC"/>
</dbReference>
<dbReference type="PANTHER" id="PTHR11076">
    <property type="entry name" value="DNA REPAIR POLYMERASE UMUC / TRANSFERASE FAMILY MEMBER"/>
    <property type="match status" value="1"/>
</dbReference>
<evidence type="ECO:0000256" key="1">
    <source>
        <dbReference type="ARBA" id="ARBA00010945"/>
    </source>
</evidence>
<evidence type="ECO:0000256" key="4">
    <source>
        <dbReference type="ARBA" id="ARBA00023204"/>
    </source>
</evidence>
<dbReference type="Pfam" id="PF13438">
    <property type="entry name" value="DUF4113"/>
    <property type="match status" value="1"/>
</dbReference>
<gene>
    <name evidence="7" type="ORF">GCM10007878_24100</name>
</gene>
<dbReference type="PANTHER" id="PTHR11076:SF34">
    <property type="entry name" value="PROTEIN UMUC"/>
    <property type="match status" value="1"/>
</dbReference>
<evidence type="ECO:0000256" key="2">
    <source>
        <dbReference type="ARBA" id="ARBA00022763"/>
    </source>
</evidence>
<comment type="similarity">
    <text evidence="1">Belongs to the DNA polymerase type-Y family.</text>
</comment>
<feature type="domain" description="UmuC" evidence="6">
    <location>
        <begin position="22"/>
        <end position="207"/>
    </location>
</feature>
<sequence length="446" mass="50227">MLTAEYVTGLSIRRGTADRKWVALVDVNNFYVSCERAFAPRLIGRPVAVLSNNDGCVIARSDELKALGVEMGRPTYKLNHLVRRYRAVLMSSNYALYADMSRRFNDVLGRFSDEVEPYSIDESFVALPGFFTDTLRELGQSIEKTVAKEVHLPVGVGVAPTRTLAKLANRVAKKLPEGQRFYLLEPDSKETESLLKQTAIGDVWGIGAKLSERLQSLGINTAWQLRESSEDLIKQRFSVTLQRTQLELRGISCQPSTQQVKSRKQLVVSRSFGQASAEVLDVAEAIRSHVNRAAQRLRKQKSVAKAMTVFIRTNPFNQDKPQHSDSLVWVFDEPTSDTSEMLQAAQKLLRRIWRKGYFYHKAGVQLMDLTDSSSAQLSLLDESKTAELRARNQRLMDVMDSINEQQGRDTLVMGAKRKVAAWHTKQKACSPAYTTAWSDIPRVVAR</sequence>
<dbReference type="Gene3D" id="3.40.1170.60">
    <property type="match status" value="1"/>
</dbReference>
<reference evidence="8" key="1">
    <citation type="journal article" date="2019" name="Int. J. Syst. Evol. Microbiol.">
        <title>The Global Catalogue of Microorganisms (GCM) 10K type strain sequencing project: providing services to taxonomists for standard genome sequencing and annotation.</title>
        <authorList>
            <consortium name="The Broad Institute Genomics Platform"/>
            <consortium name="The Broad Institute Genome Sequencing Center for Infectious Disease"/>
            <person name="Wu L."/>
            <person name="Ma J."/>
        </authorList>
    </citation>
    <scope>NUCLEOTIDE SEQUENCE [LARGE SCALE GENOMIC DNA]</scope>
    <source>
        <strain evidence="8">NBRC 100033</strain>
    </source>
</reference>
<dbReference type="InterPro" id="IPR025188">
    <property type="entry name" value="DUF4113"/>
</dbReference>
<evidence type="ECO:0000313" key="8">
    <source>
        <dbReference type="Proteomes" id="UP001156682"/>
    </source>
</evidence>
<accession>A0ABQ6A327</accession>
<keyword evidence="4" id="KW-0234">DNA repair</keyword>
<evidence type="ECO:0000256" key="3">
    <source>
        <dbReference type="ARBA" id="ARBA00023199"/>
    </source>
</evidence>
<proteinExistence type="inferred from homology"/>
<dbReference type="InterPro" id="IPR017961">
    <property type="entry name" value="DNA_pol_Y-fam_little_finger"/>
</dbReference>
<dbReference type="Proteomes" id="UP001156682">
    <property type="component" value="Unassembled WGS sequence"/>
</dbReference>
<dbReference type="CDD" id="cd01700">
    <property type="entry name" value="PolY_Pol_V_umuC"/>
    <property type="match status" value="1"/>
</dbReference>
<keyword evidence="3" id="KW-0741">SOS mutagenesis</keyword>
<dbReference type="Pfam" id="PF11798">
    <property type="entry name" value="IMS_HHH"/>
    <property type="match status" value="1"/>
</dbReference>
<name>A0ABQ6A327_9GAMM</name>
<dbReference type="SUPFAM" id="SSF56672">
    <property type="entry name" value="DNA/RNA polymerases"/>
    <property type="match status" value="1"/>
</dbReference>
<dbReference type="Gene3D" id="1.10.150.20">
    <property type="entry name" value="5' to 3' exonuclease, C-terminal subdomain"/>
    <property type="match status" value="1"/>
</dbReference>
<keyword evidence="2" id="KW-0227">DNA damage</keyword>
<evidence type="ECO:0000313" key="7">
    <source>
        <dbReference type="EMBL" id="GLR64972.1"/>
    </source>
</evidence>
<dbReference type="InterPro" id="IPR050116">
    <property type="entry name" value="DNA_polymerase-Y"/>
</dbReference>
<keyword evidence="8" id="KW-1185">Reference proteome</keyword>
<organism evidence="7 8">
    <name type="scientific">Marinospirillum insulare</name>
    <dbReference type="NCBI Taxonomy" id="217169"/>
    <lineage>
        <taxon>Bacteria</taxon>
        <taxon>Pseudomonadati</taxon>
        <taxon>Pseudomonadota</taxon>
        <taxon>Gammaproteobacteria</taxon>
        <taxon>Oceanospirillales</taxon>
        <taxon>Oceanospirillaceae</taxon>
        <taxon>Marinospirillum</taxon>
    </lineage>
</organism>
<dbReference type="RefSeq" id="WP_084324578.1">
    <property type="nucleotide sequence ID" value="NZ_BSOR01000041.1"/>
</dbReference>
<dbReference type="Gene3D" id="3.30.1490.100">
    <property type="entry name" value="DNA polymerase, Y-family, little finger domain"/>
    <property type="match status" value="1"/>
</dbReference>
<dbReference type="Pfam" id="PF11799">
    <property type="entry name" value="IMS_C"/>
    <property type="match status" value="1"/>
</dbReference>
<dbReference type="SUPFAM" id="SSF100879">
    <property type="entry name" value="Lesion bypass DNA polymerase (Y-family), little finger domain"/>
    <property type="match status" value="1"/>
</dbReference>
<dbReference type="Gene3D" id="3.30.70.270">
    <property type="match status" value="1"/>
</dbReference>
<protein>
    <submittedName>
        <fullName evidence="7">SOS mutagenesis and repair UmuC protein</fullName>
    </submittedName>
</protein>
<dbReference type="InterPro" id="IPR043128">
    <property type="entry name" value="Rev_trsase/Diguanyl_cyclase"/>
</dbReference>
<dbReference type="InterPro" id="IPR036775">
    <property type="entry name" value="DNA_pol_Y-fam_lit_finger_sf"/>
</dbReference>
<dbReference type="PROSITE" id="PS50173">
    <property type="entry name" value="UMUC"/>
    <property type="match status" value="1"/>
</dbReference>
<dbReference type="Pfam" id="PF00817">
    <property type="entry name" value="IMS"/>
    <property type="match status" value="1"/>
</dbReference>
<dbReference type="EMBL" id="BSOR01000041">
    <property type="protein sequence ID" value="GLR64972.1"/>
    <property type="molecule type" value="Genomic_DNA"/>
</dbReference>
<evidence type="ECO:0000259" key="6">
    <source>
        <dbReference type="PROSITE" id="PS50173"/>
    </source>
</evidence>
<dbReference type="InterPro" id="IPR043502">
    <property type="entry name" value="DNA/RNA_pol_sf"/>
</dbReference>
<keyword evidence="5" id="KW-0742">SOS response</keyword>
<comment type="caution">
    <text evidence="7">The sequence shown here is derived from an EMBL/GenBank/DDBJ whole genome shotgun (WGS) entry which is preliminary data.</text>
</comment>
<dbReference type="InterPro" id="IPR024728">
    <property type="entry name" value="PolY_HhH_motif"/>
</dbReference>
<evidence type="ECO:0000256" key="5">
    <source>
        <dbReference type="ARBA" id="ARBA00023236"/>
    </source>
</evidence>